<dbReference type="InterPro" id="IPR013328">
    <property type="entry name" value="6PGD_dom2"/>
</dbReference>
<keyword evidence="6 11" id="KW-0566">Pantothenate biosynthesis</keyword>
<dbReference type="InterPro" id="IPR013332">
    <property type="entry name" value="KPR_N"/>
</dbReference>
<dbReference type="GO" id="GO:0015940">
    <property type="term" value="P:pantothenate biosynthetic process"/>
    <property type="evidence" value="ECO:0007669"/>
    <property type="project" value="UniProtKB-UniPathway"/>
</dbReference>
<sequence length="292" mass="32947">MNITIIGGGSLGLLFGYFLSFSNKVEFVVRSTKQYESLTHNGLLAERRETVKKAKHIHTNLLLPRSYKTDLVIVAVKSYHISSVLPLIQQYGPQTPLLFIQNGMSHLTDIKQLPHGKVALATVEHGAARKNDYTVRINGIGKTNLANYRGEMKDLLFSVFSPLENEFPWEWNEDYEVMMAKKLIVNAVINPLTGVLKCKNGVLLNNPHYTSLTEGLFNEVMTAFPMLNKQEEWRNLIGILQSTKDNTSSMLSDLIHNRKTEIDGILLPIKSKERPLTEALYHAIKGLEKESV</sequence>
<evidence type="ECO:0000313" key="14">
    <source>
        <dbReference type="EMBL" id="QPC46246.1"/>
    </source>
</evidence>
<dbReference type="SUPFAM" id="SSF48179">
    <property type="entry name" value="6-phosphogluconate dehydrogenase C-terminal domain-like"/>
    <property type="match status" value="1"/>
</dbReference>
<evidence type="ECO:0000256" key="11">
    <source>
        <dbReference type="RuleBase" id="RU362068"/>
    </source>
</evidence>
<dbReference type="Proteomes" id="UP000593626">
    <property type="component" value="Chromosome"/>
</dbReference>
<protein>
    <recommendedName>
        <fullName evidence="5 11">2-dehydropantoate 2-reductase</fullName>
        <ecNumber evidence="4 11">1.1.1.169</ecNumber>
    </recommendedName>
    <alternativeName>
        <fullName evidence="9 11">Ketopantoate reductase</fullName>
    </alternativeName>
</protein>
<name>A0A7S8CA63_9BACI</name>
<dbReference type="Pfam" id="PF08546">
    <property type="entry name" value="ApbA_C"/>
    <property type="match status" value="1"/>
</dbReference>
<keyword evidence="8 11" id="KW-0560">Oxidoreductase</keyword>
<dbReference type="GO" id="GO:0005737">
    <property type="term" value="C:cytoplasm"/>
    <property type="evidence" value="ECO:0007669"/>
    <property type="project" value="TreeGrafter"/>
</dbReference>
<evidence type="ECO:0000256" key="2">
    <source>
        <dbReference type="ARBA" id="ARBA00004994"/>
    </source>
</evidence>
<comment type="pathway">
    <text evidence="2 11">Cofactor biosynthesis; (R)-pantothenate biosynthesis; (R)-pantoate from 3-methyl-2-oxobutanoate: step 2/2.</text>
</comment>
<dbReference type="RefSeq" id="WP_239673773.1">
    <property type="nucleotide sequence ID" value="NZ_CP049742.1"/>
</dbReference>
<comment type="function">
    <text evidence="1 11">Catalyzes the NADPH-dependent reduction of ketopantoate into pantoic acid.</text>
</comment>
<dbReference type="PANTHER" id="PTHR43765:SF2">
    <property type="entry name" value="2-DEHYDROPANTOATE 2-REDUCTASE"/>
    <property type="match status" value="1"/>
</dbReference>
<evidence type="ECO:0000256" key="4">
    <source>
        <dbReference type="ARBA" id="ARBA00013014"/>
    </source>
</evidence>
<evidence type="ECO:0000256" key="1">
    <source>
        <dbReference type="ARBA" id="ARBA00002919"/>
    </source>
</evidence>
<dbReference type="PANTHER" id="PTHR43765">
    <property type="entry name" value="2-DEHYDROPANTOATE 2-REDUCTASE-RELATED"/>
    <property type="match status" value="1"/>
</dbReference>
<dbReference type="NCBIfam" id="TIGR00745">
    <property type="entry name" value="apbA_panE"/>
    <property type="match status" value="1"/>
</dbReference>
<dbReference type="AlphaFoldDB" id="A0A7S8CA63"/>
<comment type="catalytic activity">
    <reaction evidence="10 11">
        <text>(R)-pantoate + NADP(+) = 2-dehydropantoate + NADPH + H(+)</text>
        <dbReference type="Rhea" id="RHEA:16233"/>
        <dbReference type="ChEBI" id="CHEBI:11561"/>
        <dbReference type="ChEBI" id="CHEBI:15378"/>
        <dbReference type="ChEBI" id="CHEBI:15980"/>
        <dbReference type="ChEBI" id="CHEBI:57783"/>
        <dbReference type="ChEBI" id="CHEBI:58349"/>
        <dbReference type="EC" id="1.1.1.169"/>
    </reaction>
</comment>
<dbReference type="InterPro" id="IPR036291">
    <property type="entry name" value="NAD(P)-bd_dom_sf"/>
</dbReference>
<reference evidence="14 15" key="1">
    <citation type="submission" date="2019-07" db="EMBL/GenBank/DDBJ databases">
        <title>Genome sequence of 2 isolates from Red Sea Mangroves.</title>
        <authorList>
            <person name="Sefrji F."/>
            <person name="Michoud G."/>
            <person name="Merlino G."/>
            <person name="Daffonchio D."/>
        </authorList>
    </citation>
    <scope>NUCLEOTIDE SEQUENCE [LARGE SCALE GENOMIC DNA]</scope>
    <source>
        <strain evidence="14 15">R1DC41</strain>
    </source>
</reference>
<evidence type="ECO:0000256" key="10">
    <source>
        <dbReference type="ARBA" id="ARBA00048793"/>
    </source>
</evidence>
<proteinExistence type="inferred from homology"/>
<evidence type="ECO:0000259" key="13">
    <source>
        <dbReference type="Pfam" id="PF08546"/>
    </source>
</evidence>
<evidence type="ECO:0000256" key="5">
    <source>
        <dbReference type="ARBA" id="ARBA00019465"/>
    </source>
</evidence>
<dbReference type="InterPro" id="IPR003710">
    <property type="entry name" value="ApbA"/>
</dbReference>
<evidence type="ECO:0000256" key="9">
    <source>
        <dbReference type="ARBA" id="ARBA00032024"/>
    </source>
</evidence>
<dbReference type="GO" id="GO:0050661">
    <property type="term" value="F:NADP binding"/>
    <property type="evidence" value="ECO:0007669"/>
    <property type="project" value="TreeGrafter"/>
</dbReference>
<keyword evidence="7 11" id="KW-0521">NADP</keyword>
<dbReference type="GO" id="GO:0008677">
    <property type="term" value="F:2-dehydropantoate 2-reductase activity"/>
    <property type="evidence" value="ECO:0007669"/>
    <property type="project" value="UniProtKB-EC"/>
</dbReference>
<evidence type="ECO:0000313" key="15">
    <source>
        <dbReference type="Proteomes" id="UP000593626"/>
    </source>
</evidence>
<dbReference type="SUPFAM" id="SSF51735">
    <property type="entry name" value="NAD(P)-binding Rossmann-fold domains"/>
    <property type="match status" value="1"/>
</dbReference>
<feature type="domain" description="Ketopantoate reductase C-terminal" evidence="13">
    <location>
        <begin position="178"/>
        <end position="266"/>
    </location>
</feature>
<gene>
    <name evidence="14" type="ORF">G8O30_04370</name>
</gene>
<keyword evidence="15" id="KW-1185">Reference proteome</keyword>
<dbReference type="Pfam" id="PF02558">
    <property type="entry name" value="ApbA"/>
    <property type="match status" value="1"/>
</dbReference>
<dbReference type="EC" id="1.1.1.169" evidence="4 11"/>
<evidence type="ECO:0000259" key="12">
    <source>
        <dbReference type="Pfam" id="PF02558"/>
    </source>
</evidence>
<dbReference type="InterPro" id="IPR050838">
    <property type="entry name" value="Ketopantoate_reductase"/>
</dbReference>
<evidence type="ECO:0000256" key="8">
    <source>
        <dbReference type="ARBA" id="ARBA00023002"/>
    </source>
</evidence>
<dbReference type="InterPro" id="IPR008927">
    <property type="entry name" value="6-PGluconate_DH-like_C_sf"/>
</dbReference>
<dbReference type="UniPathway" id="UPA00028">
    <property type="reaction ID" value="UER00004"/>
</dbReference>
<evidence type="ECO:0000256" key="7">
    <source>
        <dbReference type="ARBA" id="ARBA00022857"/>
    </source>
</evidence>
<dbReference type="KEGG" id="mcui:G8O30_04370"/>
<dbReference type="Gene3D" id="1.10.1040.10">
    <property type="entry name" value="N-(1-d-carboxylethyl)-l-norvaline Dehydrogenase, domain 2"/>
    <property type="match status" value="1"/>
</dbReference>
<accession>A0A7S8CA63</accession>
<dbReference type="InterPro" id="IPR013752">
    <property type="entry name" value="KPA_reductase"/>
</dbReference>
<evidence type="ECO:0000256" key="3">
    <source>
        <dbReference type="ARBA" id="ARBA00007870"/>
    </source>
</evidence>
<comment type="similarity">
    <text evidence="3 11">Belongs to the ketopantoate reductase family.</text>
</comment>
<feature type="domain" description="Ketopantoate reductase N-terminal" evidence="12">
    <location>
        <begin position="3"/>
        <end position="149"/>
    </location>
</feature>
<dbReference type="EMBL" id="CP049742">
    <property type="protein sequence ID" value="QPC46246.1"/>
    <property type="molecule type" value="Genomic_DNA"/>
</dbReference>
<evidence type="ECO:0000256" key="6">
    <source>
        <dbReference type="ARBA" id="ARBA00022655"/>
    </source>
</evidence>
<organism evidence="14 15">
    <name type="scientific">Mangrovibacillus cuniculi</name>
    <dbReference type="NCBI Taxonomy" id="2593652"/>
    <lineage>
        <taxon>Bacteria</taxon>
        <taxon>Bacillati</taxon>
        <taxon>Bacillota</taxon>
        <taxon>Bacilli</taxon>
        <taxon>Bacillales</taxon>
        <taxon>Bacillaceae</taxon>
        <taxon>Mangrovibacillus</taxon>
    </lineage>
</organism>
<dbReference type="Gene3D" id="3.40.50.720">
    <property type="entry name" value="NAD(P)-binding Rossmann-like Domain"/>
    <property type="match status" value="1"/>
</dbReference>